<keyword evidence="4" id="KW-0479">Metal-binding</keyword>
<organism evidence="11 12">
    <name type="scientific">Kordia aestuariivivens</name>
    <dbReference type="NCBI Taxonomy" id="2759037"/>
    <lineage>
        <taxon>Bacteria</taxon>
        <taxon>Pseudomonadati</taxon>
        <taxon>Bacteroidota</taxon>
        <taxon>Flavobacteriia</taxon>
        <taxon>Flavobacteriales</taxon>
        <taxon>Flavobacteriaceae</taxon>
        <taxon>Kordia</taxon>
    </lineage>
</organism>
<dbReference type="InterPro" id="IPR005135">
    <property type="entry name" value="Endo/exonuclease/phosphatase"/>
</dbReference>
<dbReference type="CDD" id="cd09084">
    <property type="entry name" value="EEP-2"/>
    <property type="match status" value="1"/>
</dbReference>
<dbReference type="InterPro" id="IPR036691">
    <property type="entry name" value="Endo/exonu/phosph_ase_sf"/>
</dbReference>
<dbReference type="Proteomes" id="UP000619238">
    <property type="component" value="Unassembled WGS sequence"/>
</dbReference>
<keyword evidence="9" id="KW-0472">Membrane</keyword>
<dbReference type="Pfam" id="PF03372">
    <property type="entry name" value="Exo_endo_phos"/>
    <property type="match status" value="1"/>
</dbReference>
<evidence type="ECO:0000256" key="2">
    <source>
        <dbReference type="ARBA" id="ARBA00001946"/>
    </source>
</evidence>
<proteinExistence type="predicted"/>
<feature type="domain" description="Endonuclease/exonuclease/phosphatase" evidence="10">
    <location>
        <begin position="107"/>
        <end position="334"/>
    </location>
</feature>
<dbReference type="GO" id="GO:0004519">
    <property type="term" value="F:endonuclease activity"/>
    <property type="evidence" value="ECO:0007669"/>
    <property type="project" value="UniProtKB-KW"/>
</dbReference>
<keyword evidence="9" id="KW-1133">Transmembrane helix</keyword>
<keyword evidence="8" id="KW-0234">DNA repair</keyword>
<keyword evidence="9" id="KW-0812">Transmembrane</keyword>
<protein>
    <submittedName>
        <fullName evidence="11">Endonuclease/exonuclease/phosphatase family protein</fullName>
    </submittedName>
</protein>
<evidence type="ECO:0000256" key="1">
    <source>
        <dbReference type="ARBA" id="ARBA00001936"/>
    </source>
</evidence>
<evidence type="ECO:0000256" key="8">
    <source>
        <dbReference type="ARBA" id="ARBA00023204"/>
    </source>
</evidence>
<comment type="caution">
    <text evidence="11">The sequence shown here is derived from an EMBL/GenBank/DDBJ whole genome shotgun (WGS) entry which is preliminary data.</text>
</comment>
<keyword evidence="7" id="KW-0460">Magnesium</keyword>
<keyword evidence="12" id="KW-1185">Reference proteome</keyword>
<evidence type="ECO:0000256" key="6">
    <source>
        <dbReference type="ARBA" id="ARBA00022801"/>
    </source>
</evidence>
<sequence>MSEKKKKISFLGRIIFFLNSVFAALLLLSYILPYAVPKSFPILSVLSLLVPVFIVINFCFMAFWILNVRKHFLLSLFVLILGYSHVTSLYKFSGNTTEPSQNAISVMSYNVRLFNIYDWIKEDHIDKKIVDLIRSESPDIIALQEFHRNQEAAFSFYPYKYVALKSKNEKTGQAIFSKFPILHKGSVEFPNTPNNAIYIDILRNNDTIRVYNLHLQSLRINPQKEEFSQKNSERLLKRMANTFKMQQSQVELFEINRTKCHYKKIILGDFNNTQFSNVYKTIKGNMKDAFVESGKGFGKTLDYPFFPMRIDFILADESFTVNTFHTFSEHYSDHFAIKSVISLD</sequence>
<evidence type="ECO:0000256" key="3">
    <source>
        <dbReference type="ARBA" id="ARBA00022722"/>
    </source>
</evidence>
<evidence type="ECO:0000256" key="7">
    <source>
        <dbReference type="ARBA" id="ARBA00022842"/>
    </source>
</evidence>
<feature type="transmembrane region" description="Helical" evidence="9">
    <location>
        <begin position="12"/>
        <end position="36"/>
    </location>
</feature>
<gene>
    <name evidence="11" type="ORF">H2O64_03530</name>
</gene>
<evidence type="ECO:0000256" key="9">
    <source>
        <dbReference type="SAM" id="Phobius"/>
    </source>
</evidence>
<feature type="transmembrane region" description="Helical" evidence="9">
    <location>
        <begin position="72"/>
        <end position="90"/>
    </location>
</feature>
<reference evidence="11 12" key="1">
    <citation type="submission" date="2020-07" db="EMBL/GenBank/DDBJ databases">
        <title>Description of Kordia aestuariivivens sp. nov., isolated from a tidal flat.</title>
        <authorList>
            <person name="Park S."/>
            <person name="Yoon J.-H."/>
        </authorList>
    </citation>
    <scope>NUCLEOTIDE SEQUENCE [LARGE SCALE GENOMIC DNA]</scope>
    <source>
        <strain evidence="11 12">YSTF-M3</strain>
    </source>
</reference>
<keyword evidence="5" id="KW-0227">DNA damage</keyword>
<dbReference type="RefSeq" id="WP_187560766.1">
    <property type="nucleotide sequence ID" value="NZ_JACGWS010000002.1"/>
</dbReference>
<feature type="transmembrane region" description="Helical" evidence="9">
    <location>
        <begin position="42"/>
        <end position="65"/>
    </location>
</feature>
<evidence type="ECO:0000259" key="10">
    <source>
        <dbReference type="Pfam" id="PF03372"/>
    </source>
</evidence>
<dbReference type="Gene3D" id="3.60.10.10">
    <property type="entry name" value="Endonuclease/exonuclease/phosphatase"/>
    <property type="match status" value="1"/>
</dbReference>
<dbReference type="PANTHER" id="PTHR15822:SF4">
    <property type="entry name" value="TYROSYL-DNA PHOSPHODIESTERASE 2"/>
    <property type="match status" value="1"/>
</dbReference>
<evidence type="ECO:0000256" key="4">
    <source>
        <dbReference type="ARBA" id="ARBA00022723"/>
    </source>
</evidence>
<evidence type="ECO:0000256" key="5">
    <source>
        <dbReference type="ARBA" id="ARBA00022763"/>
    </source>
</evidence>
<evidence type="ECO:0000313" key="11">
    <source>
        <dbReference type="EMBL" id="MBC8753725.1"/>
    </source>
</evidence>
<keyword evidence="6" id="KW-0378">Hydrolase</keyword>
<dbReference type="PANTHER" id="PTHR15822">
    <property type="entry name" value="TRAF AND TNF RECEPTOR-ASSOCIATED PROTEIN"/>
    <property type="match status" value="1"/>
</dbReference>
<accession>A0ABR7Q588</accession>
<keyword evidence="3" id="KW-0540">Nuclease</keyword>
<dbReference type="EMBL" id="JACGWS010000002">
    <property type="protein sequence ID" value="MBC8753725.1"/>
    <property type="molecule type" value="Genomic_DNA"/>
</dbReference>
<name>A0ABR7Q588_9FLAO</name>
<keyword evidence="11" id="KW-0255">Endonuclease</keyword>
<dbReference type="SUPFAM" id="SSF56219">
    <property type="entry name" value="DNase I-like"/>
    <property type="match status" value="1"/>
</dbReference>
<evidence type="ECO:0000313" key="12">
    <source>
        <dbReference type="Proteomes" id="UP000619238"/>
    </source>
</evidence>
<dbReference type="InterPro" id="IPR051547">
    <property type="entry name" value="TDP2-like"/>
</dbReference>
<comment type="cofactor">
    <cofactor evidence="1">
        <name>Mn(2+)</name>
        <dbReference type="ChEBI" id="CHEBI:29035"/>
    </cofactor>
</comment>
<comment type="cofactor">
    <cofactor evidence="2">
        <name>Mg(2+)</name>
        <dbReference type="ChEBI" id="CHEBI:18420"/>
    </cofactor>
</comment>